<dbReference type="SUPFAM" id="SSF103473">
    <property type="entry name" value="MFS general substrate transporter"/>
    <property type="match status" value="1"/>
</dbReference>
<accession>A0A1J1H879</accession>
<feature type="transmembrane region" description="Helical" evidence="8">
    <location>
        <begin position="819"/>
        <end position="841"/>
    </location>
</feature>
<feature type="region of interest" description="Disordered" evidence="7">
    <location>
        <begin position="273"/>
        <end position="295"/>
    </location>
</feature>
<dbReference type="GO" id="GO:0016020">
    <property type="term" value="C:membrane"/>
    <property type="evidence" value="ECO:0007669"/>
    <property type="project" value="UniProtKB-SubCell"/>
</dbReference>
<feature type="transmembrane region" description="Helical" evidence="8">
    <location>
        <begin position="694"/>
        <end position="717"/>
    </location>
</feature>
<feature type="compositionally biased region" description="Basic and acidic residues" evidence="7">
    <location>
        <begin position="398"/>
        <end position="420"/>
    </location>
</feature>
<evidence type="ECO:0000256" key="6">
    <source>
        <dbReference type="ARBA" id="ARBA00024338"/>
    </source>
</evidence>
<feature type="compositionally biased region" description="Low complexity" evidence="7">
    <location>
        <begin position="360"/>
        <end position="397"/>
    </location>
</feature>
<dbReference type="Gene3D" id="1.20.1250.20">
    <property type="entry name" value="MFS general substrate transporter like domains"/>
    <property type="match status" value="2"/>
</dbReference>
<feature type="transmembrane region" description="Helical" evidence="8">
    <location>
        <begin position="753"/>
        <end position="775"/>
    </location>
</feature>
<feature type="compositionally biased region" description="Basic residues" evidence="7">
    <location>
        <begin position="421"/>
        <end position="431"/>
    </location>
</feature>
<dbReference type="OMA" id="WTIIIGK"/>
<feature type="transmembrane region" description="Helical" evidence="8">
    <location>
        <begin position="781"/>
        <end position="798"/>
    </location>
</feature>
<keyword evidence="10" id="KW-1185">Reference proteome</keyword>
<dbReference type="EMBL" id="LN835306">
    <property type="protein sequence ID" value="CRH00990.1"/>
    <property type="molecule type" value="Genomic_DNA"/>
</dbReference>
<reference evidence="9 10" key="1">
    <citation type="submission" date="2015-04" db="EMBL/GenBank/DDBJ databases">
        <authorList>
            <consortium name="Pathogen Informatics"/>
        </authorList>
    </citation>
    <scope>NUCLEOTIDE SEQUENCE [LARGE SCALE GENOMIC DNA]</scope>
    <source>
        <strain evidence="9 10">SGS1</strain>
    </source>
</reference>
<dbReference type="KEGG" id="prel:PRELSG_1133800"/>
<dbReference type="AlphaFoldDB" id="A0A1J1H879"/>
<feature type="transmembrane region" description="Helical" evidence="8">
    <location>
        <begin position="208"/>
        <end position="230"/>
    </location>
</feature>
<feature type="transmembrane region" description="Helical" evidence="8">
    <location>
        <begin position="870"/>
        <end position="891"/>
    </location>
</feature>
<evidence type="ECO:0000256" key="3">
    <source>
        <dbReference type="ARBA" id="ARBA00022692"/>
    </source>
</evidence>
<evidence type="ECO:0000313" key="10">
    <source>
        <dbReference type="Proteomes" id="UP000220158"/>
    </source>
</evidence>
<protein>
    <submittedName>
        <fullName evidence="9">Organic anion transporter, putative</fullName>
    </submittedName>
</protein>
<comment type="similarity">
    <text evidence="6">Belongs to the major facilitator superfamily. Spinster (TC 2.A.1.49) family.</text>
</comment>
<evidence type="ECO:0000256" key="8">
    <source>
        <dbReference type="SAM" id="Phobius"/>
    </source>
</evidence>
<feature type="transmembrane region" description="Helical" evidence="8">
    <location>
        <begin position="113"/>
        <end position="138"/>
    </location>
</feature>
<dbReference type="InterPro" id="IPR044770">
    <property type="entry name" value="MFS_spinster-like"/>
</dbReference>
<organism evidence="9 10">
    <name type="scientific">Plasmodium relictum</name>
    <dbReference type="NCBI Taxonomy" id="85471"/>
    <lineage>
        <taxon>Eukaryota</taxon>
        <taxon>Sar</taxon>
        <taxon>Alveolata</taxon>
        <taxon>Apicomplexa</taxon>
        <taxon>Aconoidasida</taxon>
        <taxon>Haemosporida</taxon>
        <taxon>Plasmodiidae</taxon>
        <taxon>Plasmodium</taxon>
        <taxon>Plasmodium (Haemamoeba)</taxon>
    </lineage>
</organism>
<feature type="region of interest" description="Disordered" evidence="7">
    <location>
        <begin position="341"/>
        <end position="449"/>
    </location>
</feature>
<dbReference type="Pfam" id="PF07690">
    <property type="entry name" value="MFS_1"/>
    <property type="match status" value="1"/>
</dbReference>
<evidence type="ECO:0000256" key="7">
    <source>
        <dbReference type="SAM" id="MobiDB-lite"/>
    </source>
</evidence>
<keyword evidence="3 8" id="KW-0812">Transmembrane</keyword>
<dbReference type="InterPro" id="IPR036259">
    <property type="entry name" value="MFS_trans_sf"/>
</dbReference>
<evidence type="ECO:0000313" key="9">
    <source>
        <dbReference type="EMBL" id="CRH00990.1"/>
    </source>
</evidence>
<dbReference type="GeneID" id="39737117"/>
<feature type="transmembrane region" description="Helical" evidence="8">
    <location>
        <begin position="175"/>
        <end position="196"/>
    </location>
</feature>
<dbReference type="PANTHER" id="PTHR23505:SF79">
    <property type="entry name" value="PROTEIN SPINSTER"/>
    <property type="match status" value="1"/>
</dbReference>
<dbReference type="GO" id="GO:0022857">
    <property type="term" value="F:transmembrane transporter activity"/>
    <property type="evidence" value="ECO:0007669"/>
    <property type="project" value="InterPro"/>
</dbReference>
<feature type="transmembrane region" description="Helical" evidence="8">
    <location>
        <begin position="73"/>
        <end position="93"/>
    </location>
</feature>
<feature type="transmembrane region" description="Helical" evidence="8">
    <location>
        <begin position="657"/>
        <end position="682"/>
    </location>
</feature>
<comment type="subcellular location">
    <subcellularLocation>
        <location evidence="1">Membrane</location>
        <topology evidence="1">Multi-pass membrane protein</topology>
    </subcellularLocation>
</comment>
<feature type="transmembrane region" description="Helical" evidence="8">
    <location>
        <begin position="236"/>
        <end position="257"/>
    </location>
</feature>
<evidence type="ECO:0000256" key="2">
    <source>
        <dbReference type="ARBA" id="ARBA00022448"/>
    </source>
</evidence>
<keyword evidence="5 8" id="KW-0472">Membrane</keyword>
<gene>
    <name evidence="9" type="ORF">PRELSG_1133800</name>
</gene>
<evidence type="ECO:0000256" key="5">
    <source>
        <dbReference type="ARBA" id="ARBA00023136"/>
    </source>
</evidence>
<proteinExistence type="inferred from homology"/>
<dbReference type="Proteomes" id="UP000220158">
    <property type="component" value="Chromosome 11"/>
</dbReference>
<feature type="compositionally biased region" description="Basic residues" evidence="7">
    <location>
        <begin position="348"/>
        <end position="359"/>
    </location>
</feature>
<keyword evidence="2" id="KW-0813">Transport</keyword>
<evidence type="ECO:0000256" key="1">
    <source>
        <dbReference type="ARBA" id="ARBA00004141"/>
    </source>
</evidence>
<dbReference type="OrthoDB" id="6770063at2759"/>
<dbReference type="PANTHER" id="PTHR23505">
    <property type="entry name" value="SPINSTER"/>
    <property type="match status" value="1"/>
</dbReference>
<dbReference type="InterPro" id="IPR011701">
    <property type="entry name" value="MFS"/>
</dbReference>
<feature type="transmembrane region" description="Helical" evidence="8">
    <location>
        <begin position="150"/>
        <end position="169"/>
    </location>
</feature>
<keyword evidence="4 8" id="KW-1133">Transmembrane helix</keyword>
<sequence length="907" mass="104890">MNTIEKNEIDKSHLNLKDDHKKEDSSCLKINVYDQDSKAYLSSIDDLKLRKFGCVLGLENYIFKLKKRVSKFYFIYAVVTIIHFLIYVNRGIIPGSYDYISTYLKEKFEISNIDMHIGFLTSVFVFGLSISSVISGSLGSAYSIFKITDIFLFQNSLALFITGISFIIGSYYSLMFSRFFCGFGEAAFITIIPPLIYSYSKNKAGSWISIFITMFPLGGCAGYLLAVVLPYTKITIAQYFIISGFVFFIFVICFYFFDEKMLKEYEDKKSLKKEQKSNKENDIEEGNQLKEENYLKEEESLKNVEEFKDNKKKNIEDLNTTSDKANIHDIVDSYIPHELNVENEKNNEKKKKKKIKRKNNNIITKNSNSKNINNNNNNTTDNNDDSNVNDNNNNINVESKKEDNITADRTEKINQGENEKKKKKRRNKKEKKKESTKNMSDNNNIFHTNNLNLRKLKSRNLHKNKNFKNEHLSLKFSESKKFSSLKNFTNLKHISCIKRINSNSNSRNKNSTDYSDHKSFDSYKMCKKNKMRLYDDELYDVEKPINESNNTSFNSVQKNDNDNSCFINKNKIVKNNYDETELINSNYVDQNSDNVYTMDTYNKDQLCLMSPKKSFNSSKKENNFLDIKDNLEKLNKHDNEELNLNIFAKATLFNPSFLLLVTALTAHSDIIQSYLVYGPAILYALDVYPTYKSATVICSLCACLSSIIGTCLGGFLMDLYDLNIQNIDKNYEHIKNNQKRIKLYNKDILVYKYLRIIGLQTFIILFFGSVFSLVLPFINNLYIFTIMMTFGLTFLFSSMPGHNIGVMVCVPQNIRPFSVGMSSFISHIFGDIPWIVITGYIKGILSPDCLVTRDGEISDLCREQSWGLRVTLLIICSKSLIMTFGSLFLYMHSNKKIDKYKNRQENT</sequence>
<name>A0A1J1H879_PLARL</name>
<evidence type="ECO:0000256" key="4">
    <source>
        <dbReference type="ARBA" id="ARBA00022989"/>
    </source>
</evidence>
<dbReference type="VEuPathDB" id="PlasmoDB:PRELSG_1133800"/>
<dbReference type="RefSeq" id="XP_028533991.1">
    <property type="nucleotide sequence ID" value="XM_028677620.1"/>
</dbReference>